<organism evidence="4 5">
    <name type="scientific">Lupinus albus</name>
    <name type="common">White lupine</name>
    <name type="synonym">Lupinus termis</name>
    <dbReference type="NCBI Taxonomy" id="3870"/>
    <lineage>
        <taxon>Eukaryota</taxon>
        <taxon>Viridiplantae</taxon>
        <taxon>Streptophyta</taxon>
        <taxon>Embryophyta</taxon>
        <taxon>Tracheophyta</taxon>
        <taxon>Spermatophyta</taxon>
        <taxon>Magnoliopsida</taxon>
        <taxon>eudicotyledons</taxon>
        <taxon>Gunneridae</taxon>
        <taxon>Pentapetalae</taxon>
        <taxon>rosids</taxon>
        <taxon>fabids</taxon>
        <taxon>Fabales</taxon>
        <taxon>Fabaceae</taxon>
        <taxon>Papilionoideae</taxon>
        <taxon>50 kb inversion clade</taxon>
        <taxon>genistoids sensu lato</taxon>
        <taxon>core genistoids</taxon>
        <taxon>Genisteae</taxon>
        <taxon>Lupinus</taxon>
    </lineage>
</organism>
<dbReference type="Proteomes" id="UP000447434">
    <property type="component" value="Chromosome 14"/>
</dbReference>
<proteinExistence type="predicted"/>
<dbReference type="AlphaFoldDB" id="A0A6A4PEB3"/>
<dbReference type="EMBL" id="WOCE01000014">
    <property type="protein sequence ID" value="KAE9599539.1"/>
    <property type="molecule type" value="Genomic_DNA"/>
</dbReference>
<sequence length="207" mass="23613">MPHDGFSSFSHSLKDSNAWLVNGPKLDLPFILADNGYDVWFSNTRGTKFSRQHVSLDPSNSGDLDATLKLLLSDHVEFWNWTWDELVAYDLPAVFDYVSNKTGQKINYIGHSQGTLIALASFSEGKLINQVKSAVLLSPIAYLSHMTTKLGLVVANTFIAEVHKTSLCYSQILHFIYSQGYIMHLLIKRKYFFFFQTDHSLNWSRRI</sequence>
<dbReference type="Gene3D" id="3.40.50.1820">
    <property type="entry name" value="alpha/beta hydrolase"/>
    <property type="match status" value="1"/>
</dbReference>
<dbReference type="PANTHER" id="PTHR11005">
    <property type="entry name" value="LYSOSOMAL ACID LIPASE-RELATED"/>
    <property type="match status" value="1"/>
</dbReference>
<gene>
    <name evidence="4" type="ORF">Lalb_Chr14g0363291</name>
</gene>
<protein>
    <submittedName>
        <fullName evidence="4">Putative triacylglycerol lipase</fullName>
    </submittedName>
</protein>
<keyword evidence="1" id="KW-0442">Lipid degradation</keyword>
<reference evidence="5" key="1">
    <citation type="journal article" date="2020" name="Nat. Commun.">
        <title>Genome sequence of the cluster root forming white lupin.</title>
        <authorList>
            <person name="Hufnagel B."/>
            <person name="Marques A."/>
            <person name="Soriano A."/>
            <person name="Marques L."/>
            <person name="Divol F."/>
            <person name="Doumas P."/>
            <person name="Sallet E."/>
            <person name="Mancinotti D."/>
            <person name="Carrere S."/>
            <person name="Marande W."/>
            <person name="Arribat S."/>
            <person name="Keller J."/>
            <person name="Huneau C."/>
            <person name="Blein T."/>
            <person name="Aime D."/>
            <person name="Laguerre M."/>
            <person name="Taylor J."/>
            <person name="Schubert V."/>
            <person name="Nelson M."/>
            <person name="Geu-Flores F."/>
            <person name="Crespi M."/>
            <person name="Gallardo-Guerrero K."/>
            <person name="Delaux P.-M."/>
            <person name="Salse J."/>
            <person name="Berges H."/>
            <person name="Guyot R."/>
            <person name="Gouzy J."/>
            <person name="Peret B."/>
        </authorList>
    </citation>
    <scope>NUCLEOTIDE SEQUENCE [LARGE SCALE GENOMIC DNA]</scope>
    <source>
        <strain evidence="5">cv. Amiga</strain>
    </source>
</reference>
<evidence type="ECO:0000256" key="2">
    <source>
        <dbReference type="ARBA" id="ARBA00023098"/>
    </source>
</evidence>
<dbReference type="Pfam" id="PF00561">
    <property type="entry name" value="Abhydrolase_1"/>
    <property type="match status" value="1"/>
</dbReference>
<keyword evidence="5" id="KW-1185">Reference proteome</keyword>
<dbReference type="SUPFAM" id="SSF53474">
    <property type="entry name" value="alpha/beta-Hydrolases"/>
    <property type="match status" value="1"/>
</dbReference>
<comment type="caution">
    <text evidence="4">The sequence shown here is derived from an EMBL/GenBank/DDBJ whole genome shotgun (WGS) entry which is preliminary data.</text>
</comment>
<evidence type="ECO:0000259" key="3">
    <source>
        <dbReference type="Pfam" id="PF00561"/>
    </source>
</evidence>
<evidence type="ECO:0000313" key="5">
    <source>
        <dbReference type="Proteomes" id="UP000447434"/>
    </source>
</evidence>
<dbReference type="OrthoDB" id="9974421at2759"/>
<dbReference type="GO" id="GO:0016042">
    <property type="term" value="P:lipid catabolic process"/>
    <property type="evidence" value="ECO:0007669"/>
    <property type="project" value="UniProtKB-KW"/>
</dbReference>
<dbReference type="InterPro" id="IPR029058">
    <property type="entry name" value="AB_hydrolase_fold"/>
</dbReference>
<feature type="domain" description="AB hydrolase-1" evidence="3">
    <location>
        <begin position="32"/>
        <end position="148"/>
    </location>
</feature>
<keyword evidence="2" id="KW-0443">Lipid metabolism</keyword>
<accession>A0A6A4PEB3</accession>
<evidence type="ECO:0000256" key="1">
    <source>
        <dbReference type="ARBA" id="ARBA00022963"/>
    </source>
</evidence>
<evidence type="ECO:0000313" key="4">
    <source>
        <dbReference type="EMBL" id="KAE9599539.1"/>
    </source>
</evidence>
<name>A0A6A4PEB3_LUPAL</name>
<dbReference type="InterPro" id="IPR000073">
    <property type="entry name" value="AB_hydrolase_1"/>
</dbReference>